<accession>A0ABV1RMQ6</accession>
<dbReference type="EMBL" id="JBELOE010000280">
    <property type="protein sequence ID" value="MER2494021.1"/>
    <property type="molecule type" value="Genomic_DNA"/>
</dbReference>
<evidence type="ECO:0000256" key="1">
    <source>
        <dbReference type="SAM" id="MobiDB-lite"/>
    </source>
</evidence>
<name>A0ABV1RMQ6_9ALTE</name>
<evidence type="ECO:0000313" key="2">
    <source>
        <dbReference type="EMBL" id="MER2494021.1"/>
    </source>
</evidence>
<feature type="region of interest" description="Disordered" evidence="1">
    <location>
        <begin position="81"/>
        <end position="154"/>
    </location>
</feature>
<feature type="compositionally biased region" description="Basic residues" evidence="1">
    <location>
        <begin position="132"/>
        <end position="142"/>
    </location>
</feature>
<reference evidence="2 3" key="1">
    <citation type="submission" date="2024-06" db="EMBL/GenBank/DDBJ databases">
        <authorList>
            <person name="Chen R.Y."/>
        </authorList>
    </citation>
    <scope>NUCLEOTIDE SEQUENCE [LARGE SCALE GENOMIC DNA]</scope>
    <source>
        <strain evidence="2 3">D2</strain>
    </source>
</reference>
<comment type="caution">
    <text evidence="2">The sequence shown here is derived from an EMBL/GenBank/DDBJ whole genome shotgun (WGS) entry which is preliminary data.</text>
</comment>
<evidence type="ECO:0000313" key="3">
    <source>
        <dbReference type="Proteomes" id="UP001467690"/>
    </source>
</evidence>
<dbReference type="Gene3D" id="1.10.720.30">
    <property type="entry name" value="SAP domain"/>
    <property type="match status" value="1"/>
</dbReference>
<gene>
    <name evidence="2" type="ORF">ABS311_19270</name>
</gene>
<protein>
    <submittedName>
        <fullName evidence="2">VF530 family protein</fullName>
    </submittedName>
</protein>
<dbReference type="InterPro" id="IPR018668">
    <property type="entry name" value="DNA-binding_VF530-like"/>
</dbReference>
<dbReference type="InterPro" id="IPR036361">
    <property type="entry name" value="SAP_dom_sf"/>
</dbReference>
<keyword evidence="3" id="KW-1185">Reference proteome</keyword>
<dbReference type="Pfam" id="PF09905">
    <property type="entry name" value="VF530"/>
    <property type="match status" value="1"/>
</dbReference>
<organism evidence="2 3">
    <name type="scientific">Catenovulum sediminis</name>
    <dbReference type="NCBI Taxonomy" id="1740262"/>
    <lineage>
        <taxon>Bacteria</taxon>
        <taxon>Pseudomonadati</taxon>
        <taxon>Pseudomonadota</taxon>
        <taxon>Gammaproteobacteria</taxon>
        <taxon>Alteromonadales</taxon>
        <taxon>Alteromonadaceae</taxon>
        <taxon>Catenovulum</taxon>
    </lineage>
</organism>
<proteinExistence type="predicted"/>
<dbReference type="RefSeq" id="WP_143872451.1">
    <property type="nucleotide sequence ID" value="NZ_CP041660.1"/>
</dbReference>
<dbReference type="Proteomes" id="UP001467690">
    <property type="component" value="Unassembled WGS sequence"/>
</dbReference>
<sequence length="154" mass="17908">MSAENCKQNIYENNPLHGLKLEVLIEQLVNHYGFEILAEYTNIKCFKNNPSIASSIKFLRNTDWAREKLEIFYLYKFKNLPKPDDANYALPPRDRIIPAHQKPRSPVELKLGEAPPPKQGRAPANKDLQSKRQPKRQSKNRATHNQDDPWAAYR</sequence>